<gene>
    <name evidence="1" type="ORF">F7725_007513</name>
</gene>
<dbReference type="EMBL" id="JAAKFY010000015">
    <property type="protein sequence ID" value="KAF3844350.1"/>
    <property type="molecule type" value="Genomic_DNA"/>
</dbReference>
<protein>
    <submittedName>
        <fullName evidence="1">Uncharacterized protein</fullName>
    </submittedName>
</protein>
<proteinExistence type="predicted"/>
<dbReference type="AlphaFoldDB" id="A0A7J5Y4P7"/>
<reference evidence="1 2" key="1">
    <citation type="submission" date="2020-03" db="EMBL/GenBank/DDBJ databases">
        <title>Dissostichus mawsoni Genome sequencing and assembly.</title>
        <authorList>
            <person name="Park H."/>
        </authorList>
    </citation>
    <scope>NUCLEOTIDE SEQUENCE [LARGE SCALE GENOMIC DNA]</scope>
    <source>
        <strain evidence="1">DM0001</strain>
        <tissue evidence="1">Muscle</tissue>
    </source>
</reference>
<dbReference type="Proteomes" id="UP000518266">
    <property type="component" value="Unassembled WGS sequence"/>
</dbReference>
<organism evidence="1 2">
    <name type="scientific">Dissostichus mawsoni</name>
    <name type="common">Antarctic cod</name>
    <dbReference type="NCBI Taxonomy" id="36200"/>
    <lineage>
        <taxon>Eukaryota</taxon>
        <taxon>Metazoa</taxon>
        <taxon>Chordata</taxon>
        <taxon>Craniata</taxon>
        <taxon>Vertebrata</taxon>
        <taxon>Euteleostomi</taxon>
        <taxon>Actinopterygii</taxon>
        <taxon>Neopterygii</taxon>
        <taxon>Teleostei</taxon>
        <taxon>Neoteleostei</taxon>
        <taxon>Acanthomorphata</taxon>
        <taxon>Eupercaria</taxon>
        <taxon>Perciformes</taxon>
        <taxon>Notothenioidei</taxon>
        <taxon>Nototheniidae</taxon>
        <taxon>Dissostichus</taxon>
    </lineage>
</organism>
<keyword evidence="2" id="KW-1185">Reference proteome</keyword>
<feature type="non-terminal residue" evidence="1">
    <location>
        <position position="1"/>
    </location>
</feature>
<sequence length="165" mass="18856">SVKGRGAFHCRTRQSYEVEIDCVCSFKTQVALKNHLLKHETVTLRPQDAVAHDNIQRVRIESLPETVDELKTILKNHLTLEGEMVIQFQDPEFNNEFCNLTDISELPREMLKLKIIMSDYTLDTGSLDTSSGSSGEMSGRSKHWPDPFTIPSFSYDIELKLRRGN</sequence>
<evidence type="ECO:0000313" key="1">
    <source>
        <dbReference type="EMBL" id="KAF3844350.1"/>
    </source>
</evidence>
<dbReference type="OrthoDB" id="8930023at2759"/>
<accession>A0A7J5Y4P7</accession>
<evidence type="ECO:0000313" key="2">
    <source>
        <dbReference type="Proteomes" id="UP000518266"/>
    </source>
</evidence>
<comment type="caution">
    <text evidence="1">The sequence shown here is derived from an EMBL/GenBank/DDBJ whole genome shotgun (WGS) entry which is preliminary data.</text>
</comment>
<name>A0A7J5Y4P7_DISMA</name>